<name>E6PYH6_9ZZZZ</name>
<gene>
    <name evidence="1" type="ORF">CARN3_0960</name>
</gene>
<proteinExistence type="predicted"/>
<dbReference type="AlphaFoldDB" id="E6PYH6"/>
<accession>E6PYH6</accession>
<protein>
    <submittedName>
        <fullName evidence="1">Uncharacterized protein</fullName>
    </submittedName>
</protein>
<sequence>MLICRIYKAHQLRYIDHFDHPRQQGWPRPVAALFVPCLFSSHRHCTTISLFILVKAALLLLEFR</sequence>
<evidence type="ECO:0000313" key="1">
    <source>
        <dbReference type="EMBL" id="CBH99985.1"/>
    </source>
</evidence>
<reference evidence="1" key="1">
    <citation type="submission" date="2009-10" db="EMBL/GenBank/DDBJ databases">
        <title>Diversity of trophic interactions inside an arsenic-rich microbial ecosystem.</title>
        <authorList>
            <person name="Bertin P.N."/>
            <person name="Heinrich-Salmeron A."/>
            <person name="Pelletier E."/>
            <person name="Goulhen-Chollet F."/>
            <person name="Arsene-Ploetze F."/>
            <person name="Gallien S."/>
            <person name="Calteau A."/>
            <person name="Vallenet D."/>
            <person name="Casiot C."/>
            <person name="Chane-Woon-Ming B."/>
            <person name="Giloteaux L."/>
            <person name="Barakat M."/>
            <person name="Bonnefoy V."/>
            <person name="Bruneel O."/>
            <person name="Chandler M."/>
            <person name="Cleiss J."/>
            <person name="Duran R."/>
            <person name="Elbaz-Poulichet F."/>
            <person name="Fonknechten N."/>
            <person name="Lauga B."/>
            <person name="Mornico D."/>
            <person name="Ortet P."/>
            <person name="Schaeffer C."/>
            <person name="Siguier P."/>
            <person name="Alexander Thil Smith A."/>
            <person name="Van Dorsselaer A."/>
            <person name="Weissenbach J."/>
            <person name="Medigue C."/>
            <person name="Le Paslier D."/>
        </authorList>
    </citation>
    <scope>NUCLEOTIDE SEQUENCE</scope>
</reference>
<organism evidence="1">
    <name type="scientific">mine drainage metagenome</name>
    <dbReference type="NCBI Taxonomy" id="410659"/>
    <lineage>
        <taxon>unclassified sequences</taxon>
        <taxon>metagenomes</taxon>
        <taxon>ecological metagenomes</taxon>
    </lineage>
</organism>
<dbReference type="EMBL" id="CABN01000079">
    <property type="protein sequence ID" value="CBH99985.1"/>
    <property type="molecule type" value="Genomic_DNA"/>
</dbReference>
<comment type="caution">
    <text evidence="1">The sequence shown here is derived from an EMBL/GenBank/DDBJ whole genome shotgun (WGS) entry which is preliminary data.</text>
</comment>